<dbReference type="GO" id="GO:0009055">
    <property type="term" value="F:electron transfer activity"/>
    <property type="evidence" value="ECO:0007669"/>
    <property type="project" value="TreeGrafter"/>
</dbReference>
<dbReference type="PANTHER" id="PTHR47307">
    <property type="entry name" value="GLUTATHIONE-REGULATED POTASSIUM-EFFLUX SYSTEM ANCILLARY PROTEIN KEFG"/>
    <property type="match status" value="1"/>
</dbReference>
<dbReference type="PANTHER" id="PTHR47307:SF1">
    <property type="entry name" value="GLUTATHIONE-REGULATED POTASSIUM-EFFLUX SYSTEM ANCILLARY PROTEIN KEFG"/>
    <property type="match status" value="1"/>
</dbReference>
<dbReference type="Gene3D" id="3.40.50.360">
    <property type="match status" value="1"/>
</dbReference>
<keyword evidence="1" id="KW-0560">Oxidoreductase</keyword>
<evidence type="ECO:0000259" key="2">
    <source>
        <dbReference type="Pfam" id="PF02525"/>
    </source>
</evidence>
<dbReference type="RefSeq" id="WP_079217876.1">
    <property type="nucleotide sequence ID" value="NZ_CP018845.1"/>
</dbReference>
<dbReference type="InterPro" id="IPR029039">
    <property type="entry name" value="Flavoprotein-like_sf"/>
</dbReference>
<dbReference type="OrthoDB" id="9798454at2"/>
<dbReference type="Pfam" id="PF02525">
    <property type="entry name" value="Flavodoxin_2"/>
    <property type="match status" value="1"/>
</dbReference>
<evidence type="ECO:0000313" key="3">
    <source>
        <dbReference type="EMBL" id="OWY28087.1"/>
    </source>
</evidence>
<dbReference type="EMBL" id="NJGU01000008">
    <property type="protein sequence ID" value="OWY28087.1"/>
    <property type="molecule type" value="Genomic_DNA"/>
</dbReference>
<evidence type="ECO:0000256" key="1">
    <source>
        <dbReference type="ARBA" id="ARBA00023002"/>
    </source>
</evidence>
<comment type="caution">
    <text evidence="3">The sequence shown here is derived from an EMBL/GenBank/DDBJ whole genome shotgun (WGS) entry which is preliminary data.</text>
</comment>
<name>A0A246WP34_9BURK</name>
<proteinExistence type="predicted"/>
<sequence>MPKVLILYAHPAAELSRANKLMIEAAARLPGVVVNDLYERYPDFIIDVAREQALLEEADLVVMQHPIHWYSMPALQKEWVDLVLARGWAFGHDGNALRGKGFWLVASTGGEPEAYAPQGRHGHPFAEFLPPYQQTARLCGMRWIEPLILHGAHHVTPVDFQRHVERYLDLLQRYPGHE</sequence>
<feature type="domain" description="Flavodoxin-like fold" evidence="2">
    <location>
        <begin position="3"/>
        <end position="169"/>
    </location>
</feature>
<dbReference type="GO" id="GO:0003955">
    <property type="term" value="F:NAD(P)H dehydrogenase (quinone) activity"/>
    <property type="evidence" value="ECO:0007669"/>
    <property type="project" value="TreeGrafter"/>
</dbReference>
<organism evidence="3 4">
    <name type="scientific">Herbaspirillum robiniae</name>
    <dbReference type="NCBI Taxonomy" id="2014887"/>
    <lineage>
        <taxon>Bacteria</taxon>
        <taxon>Pseudomonadati</taxon>
        <taxon>Pseudomonadota</taxon>
        <taxon>Betaproteobacteria</taxon>
        <taxon>Burkholderiales</taxon>
        <taxon>Oxalobacteraceae</taxon>
        <taxon>Herbaspirillum</taxon>
    </lineage>
</organism>
<dbReference type="Proteomes" id="UP000197596">
    <property type="component" value="Unassembled WGS sequence"/>
</dbReference>
<dbReference type="AlphaFoldDB" id="A0A246WP34"/>
<dbReference type="GO" id="GO:0010181">
    <property type="term" value="F:FMN binding"/>
    <property type="evidence" value="ECO:0007669"/>
    <property type="project" value="TreeGrafter"/>
</dbReference>
<accession>A0A246WP34</accession>
<evidence type="ECO:0000313" key="4">
    <source>
        <dbReference type="Proteomes" id="UP000197596"/>
    </source>
</evidence>
<dbReference type="SUPFAM" id="SSF52218">
    <property type="entry name" value="Flavoproteins"/>
    <property type="match status" value="1"/>
</dbReference>
<protein>
    <submittedName>
        <fullName evidence="3">NAD(P)H dehydrogenase</fullName>
    </submittedName>
</protein>
<reference evidence="3 4" key="1">
    <citation type="submission" date="2017-06" db="EMBL/GenBank/DDBJ databases">
        <title>Herbaspirillum phytohormonus sp. nov., isolated from the root nodule of Robinia pseudoacacia in lead-zinc mine.</title>
        <authorList>
            <person name="Fan M."/>
            <person name="Lin Y."/>
        </authorList>
    </citation>
    <scope>NUCLEOTIDE SEQUENCE [LARGE SCALE GENOMIC DNA]</scope>
    <source>
        <strain evidence="3 4">HZ10</strain>
    </source>
</reference>
<dbReference type="InterPro" id="IPR046980">
    <property type="entry name" value="KefG/KefF"/>
</dbReference>
<dbReference type="InterPro" id="IPR003680">
    <property type="entry name" value="Flavodoxin_fold"/>
</dbReference>
<gene>
    <name evidence="3" type="ORF">CEJ42_15805</name>
</gene>